<evidence type="ECO:0000313" key="1">
    <source>
        <dbReference type="EMBL" id="KAH8011890.1"/>
    </source>
</evidence>
<protein>
    <submittedName>
        <fullName evidence="1">Uncharacterized protein</fullName>
    </submittedName>
</protein>
<sequence>MQPLATAVPPPPPPAAAGINWRRKASSGGCRSMHLQAGRSPVKAALHSWMDASEMESSSQHWVEMLFSPHFSPDDFLNQAHHPEPLICENMNVARASKRKELYNMAVTTFQEESRFHSKDSTSNFVKKHEPSLAEAEINNSKEEAGGDSACWGSANLDARSEKNSEETEGHCIWNAKEFAALREEMHKEHSESIFLKLQLSFLKTELAKLKDKCKKLVAEFDQTKQELSSCRRETLCKTAQLEQIQIHSYKKDAKIEALQQELHEKSANLRSLNADLQQGRGEILHLNLQRKDLQQELKKLKEQHHLENKLSAEKVKLHCEAELRKIQRELQVAKRELDAEKATNAQNAKVLEMLKKHFLAQPSPDPAETLRICFL</sequence>
<accession>A0ACB8FXZ5</accession>
<organism evidence="1 2">
    <name type="scientific">Sphaerodactylus townsendi</name>
    <dbReference type="NCBI Taxonomy" id="933632"/>
    <lineage>
        <taxon>Eukaryota</taxon>
        <taxon>Metazoa</taxon>
        <taxon>Chordata</taxon>
        <taxon>Craniata</taxon>
        <taxon>Vertebrata</taxon>
        <taxon>Euteleostomi</taxon>
        <taxon>Lepidosauria</taxon>
        <taxon>Squamata</taxon>
        <taxon>Bifurcata</taxon>
        <taxon>Gekkota</taxon>
        <taxon>Sphaerodactylidae</taxon>
        <taxon>Sphaerodactylus</taxon>
    </lineage>
</organism>
<proteinExistence type="predicted"/>
<gene>
    <name evidence="1" type="ORF">K3G42_012066</name>
</gene>
<name>A0ACB8FXZ5_9SAUR</name>
<dbReference type="Proteomes" id="UP000827872">
    <property type="component" value="Linkage Group LG13"/>
</dbReference>
<evidence type="ECO:0000313" key="2">
    <source>
        <dbReference type="Proteomes" id="UP000827872"/>
    </source>
</evidence>
<comment type="caution">
    <text evidence="1">The sequence shown here is derived from an EMBL/GenBank/DDBJ whole genome shotgun (WGS) entry which is preliminary data.</text>
</comment>
<reference evidence="1" key="1">
    <citation type="submission" date="2021-08" db="EMBL/GenBank/DDBJ databases">
        <title>The first chromosome-level gecko genome reveals the dynamic sex chromosomes of Neotropical dwarf geckos (Sphaerodactylidae: Sphaerodactylus).</title>
        <authorList>
            <person name="Pinto B.J."/>
            <person name="Keating S.E."/>
            <person name="Gamble T."/>
        </authorList>
    </citation>
    <scope>NUCLEOTIDE SEQUENCE</scope>
    <source>
        <strain evidence="1">TG3544</strain>
    </source>
</reference>
<dbReference type="EMBL" id="CM037626">
    <property type="protein sequence ID" value="KAH8011890.1"/>
    <property type="molecule type" value="Genomic_DNA"/>
</dbReference>
<keyword evidence="2" id="KW-1185">Reference proteome</keyword>